<dbReference type="InterPro" id="IPR035144">
    <property type="entry name" value="Proteasome_alpha1"/>
</dbReference>
<dbReference type="GO" id="GO:0005737">
    <property type="term" value="C:cytoplasm"/>
    <property type="evidence" value="ECO:0007669"/>
    <property type="project" value="UniProtKB-SubCell"/>
</dbReference>
<dbReference type="SMART" id="SM00948">
    <property type="entry name" value="Proteasome_A_N"/>
    <property type="match status" value="1"/>
</dbReference>
<comment type="subunit">
    <text evidence="5">The 20S proteasome core is composed of 28 subunits that are arranged in four stacked rings, resulting in a barrel-shaped structure. The two end rings are each formed by seven alpha subunits, and the two central rings are each formed by seven beta subunits.</text>
</comment>
<keyword evidence="3 5" id="KW-0539">Nucleus</keyword>
<dbReference type="GO" id="GO:0005634">
    <property type="term" value="C:nucleus"/>
    <property type="evidence" value="ECO:0007669"/>
    <property type="project" value="UniProtKB-SubCell"/>
</dbReference>
<dbReference type="EMBL" id="BNJQ01000004">
    <property type="protein sequence ID" value="GHP02974.1"/>
    <property type="molecule type" value="Genomic_DNA"/>
</dbReference>
<dbReference type="FunFam" id="3.60.20.10:FF:000016">
    <property type="entry name" value="Proteasome subunit alpha type-6"/>
    <property type="match status" value="1"/>
</dbReference>
<comment type="function">
    <text evidence="5">The proteasome is a multicatalytic proteinase complex which is characterized by its ability to cleave peptides with Arg, Phe, Tyr, Leu, and Glu adjacent to the leaving group at neutral or slightly basic pH.</text>
</comment>
<dbReference type="Proteomes" id="UP000660262">
    <property type="component" value="Unassembled WGS sequence"/>
</dbReference>
<evidence type="ECO:0000259" key="6">
    <source>
        <dbReference type="PROSITE" id="PS00388"/>
    </source>
</evidence>
<keyword evidence="2 4" id="KW-0647">Proteasome</keyword>
<dbReference type="GO" id="GO:0019773">
    <property type="term" value="C:proteasome core complex, alpha-subunit complex"/>
    <property type="evidence" value="ECO:0007669"/>
    <property type="project" value="UniProtKB-UniRule"/>
</dbReference>
<dbReference type="InterPro" id="IPR029055">
    <property type="entry name" value="Ntn_hydrolases_N"/>
</dbReference>
<name>A0A830H7D2_9CHLO</name>
<keyword evidence="1 5" id="KW-0963">Cytoplasm</keyword>
<comment type="subcellular location">
    <subcellularLocation>
        <location evidence="5">Cytoplasm</location>
    </subcellularLocation>
    <subcellularLocation>
        <location evidence="5">Nucleus</location>
    </subcellularLocation>
</comment>
<dbReference type="Pfam" id="PF10584">
    <property type="entry name" value="Proteasome_A_N"/>
    <property type="match status" value="1"/>
</dbReference>
<dbReference type="PANTHER" id="PTHR11599">
    <property type="entry name" value="PROTEASOME SUBUNIT ALPHA/BETA"/>
    <property type="match status" value="1"/>
</dbReference>
<gene>
    <name evidence="7" type="ORF">PPROV_000172900</name>
</gene>
<dbReference type="CDD" id="cd03749">
    <property type="entry name" value="proteasome_alpha_type_1"/>
    <property type="match status" value="1"/>
</dbReference>
<evidence type="ECO:0000313" key="7">
    <source>
        <dbReference type="EMBL" id="GHP02974.1"/>
    </source>
</evidence>
<proteinExistence type="inferred from homology"/>
<dbReference type="Pfam" id="PF00227">
    <property type="entry name" value="Proteasome"/>
    <property type="match status" value="1"/>
</dbReference>
<feature type="domain" description="Proteasome alpha-type subunits" evidence="6">
    <location>
        <begin position="6"/>
        <end position="28"/>
    </location>
</feature>
<dbReference type="PROSITE" id="PS51475">
    <property type="entry name" value="PROTEASOME_ALPHA_2"/>
    <property type="match status" value="1"/>
</dbReference>
<dbReference type="InterPro" id="IPR000426">
    <property type="entry name" value="Proteasome_asu_N"/>
</dbReference>
<dbReference type="InterPro" id="IPR001353">
    <property type="entry name" value="Proteasome_sua/b"/>
</dbReference>
<dbReference type="PROSITE" id="PS00388">
    <property type="entry name" value="PROTEASOME_ALPHA_1"/>
    <property type="match status" value="1"/>
</dbReference>
<dbReference type="InterPro" id="IPR023332">
    <property type="entry name" value="Proteasome_alpha-type"/>
</dbReference>
<evidence type="ECO:0000256" key="1">
    <source>
        <dbReference type="ARBA" id="ARBA00022490"/>
    </source>
</evidence>
<evidence type="ECO:0000256" key="2">
    <source>
        <dbReference type="ARBA" id="ARBA00022942"/>
    </source>
</evidence>
<evidence type="ECO:0000313" key="8">
    <source>
        <dbReference type="Proteomes" id="UP000660262"/>
    </source>
</evidence>
<keyword evidence="8" id="KW-1185">Reference proteome</keyword>
<organism evidence="7 8">
    <name type="scientific">Pycnococcus provasolii</name>
    <dbReference type="NCBI Taxonomy" id="41880"/>
    <lineage>
        <taxon>Eukaryota</taxon>
        <taxon>Viridiplantae</taxon>
        <taxon>Chlorophyta</taxon>
        <taxon>Pseudoscourfieldiophyceae</taxon>
        <taxon>Pseudoscourfieldiales</taxon>
        <taxon>Pycnococcaceae</taxon>
        <taxon>Pycnococcus</taxon>
    </lineage>
</organism>
<dbReference type="Gene3D" id="3.60.20.10">
    <property type="entry name" value="Glutamine Phosphoribosylpyrophosphate, subunit 1, domain 1"/>
    <property type="match status" value="1"/>
</dbReference>
<dbReference type="InterPro" id="IPR050115">
    <property type="entry name" value="Proteasome_alpha"/>
</dbReference>
<protein>
    <recommendedName>
        <fullName evidence="5">Proteasome subunit alpha type</fullName>
    </recommendedName>
</protein>
<evidence type="ECO:0000256" key="3">
    <source>
        <dbReference type="ARBA" id="ARBA00023242"/>
    </source>
</evidence>
<reference evidence="7" key="1">
    <citation type="submission" date="2020-10" db="EMBL/GenBank/DDBJ databases">
        <title>Unveiling of a novel bifunctional photoreceptor, Dualchrome1, isolated from a cosmopolitan green alga.</title>
        <authorList>
            <person name="Suzuki S."/>
            <person name="Kawachi M."/>
        </authorList>
    </citation>
    <scope>NUCLEOTIDE SEQUENCE</scope>
    <source>
        <strain evidence="7">NIES 2893</strain>
    </source>
</reference>
<evidence type="ECO:0000256" key="4">
    <source>
        <dbReference type="PROSITE-ProRule" id="PRU00808"/>
    </source>
</evidence>
<sequence length="249" mass="27133">MFRNAYDTDVTTWSPTGRLHQVEYAMEAVKQGSAAVGLRSKTHVVLAALKRAPSELASFQQKIHELDAHCGVALSGLTADGRVLCRYMRGECLNHRFVYESPLAVSRLVSRVADRSQVCTHRSYKRPYGVGMLVAGVDATGPRLFQTDPSGNAYEYVAQAMGARSQAARTYLERTFETYADATVDALCQHALFALKESAQDNELTTKNCSLGIAGMGDDGRFKLLDGEALKPYLDKLAADDGGAQPMDT</sequence>
<dbReference type="AlphaFoldDB" id="A0A830H7D2"/>
<comment type="similarity">
    <text evidence="4 5">Belongs to the peptidase T1A family.</text>
</comment>
<dbReference type="GO" id="GO:0006511">
    <property type="term" value="P:ubiquitin-dependent protein catabolic process"/>
    <property type="evidence" value="ECO:0007669"/>
    <property type="project" value="InterPro"/>
</dbReference>
<comment type="caution">
    <text evidence="7">The sequence shown here is derived from an EMBL/GenBank/DDBJ whole genome shotgun (WGS) entry which is preliminary data.</text>
</comment>
<dbReference type="SUPFAM" id="SSF56235">
    <property type="entry name" value="N-terminal nucleophile aminohydrolases (Ntn hydrolases)"/>
    <property type="match status" value="1"/>
</dbReference>
<evidence type="ECO:0000256" key="5">
    <source>
        <dbReference type="RuleBase" id="RU000551"/>
    </source>
</evidence>
<accession>A0A830H7D2</accession>
<dbReference type="OrthoDB" id="431557at2759"/>